<feature type="compositionally biased region" description="Basic and acidic residues" evidence="1">
    <location>
        <begin position="173"/>
        <end position="185"/>
    </location>
</feature>
<feature type="region of interest" description="Disordered" evidence="1">
    <location>
        <begin position="290"/>
        <end position="311"/>
    </location>
</feature>
<dbReference type="EMBL" id="HBKQ01032291">
    <property type="protein sequence ID" value="CAE2252442.1"/>
    <property type="molecule type" value="Transcribed_RNA"/>
</dbReference>
<gene>
    <name evidence="3" type="ORF">OAUR00152_LOCUS22039</name>
</gene>
<dbReference type="PANTHER" id="PTHR31906">
    <property type="entry name" value="PLASTID-LIPID-ASSOCIATED PROTEIN 4, CHLOROPLASTIC-RELATED"/>
    <property type="match status" value="1"/>
</dbReference>
<name>A0A7S4MXT9_9STRA</name>
<feature type="chain" id="PRO_5031387963" description="Plastid lipid-associated protein/fibrillin conserved domain-containing protein" evidence="2">
    <location>
        <begin position="30"/>
        <end position="619"/>
    </location>
</feature>
<feature type="region of interest" description="Disordered" evidence="1">
    <location>
        <begin position="163"/>
        <end position="185"/>
    </location>
</feature>
<dbReference type="InterPro" id="IPR039633">
    <property type="entry name" value="PAP"/>
</dbReference>
<accession>A0A7S4MXT9</accession>
<dbReference type="InterPro" id="IPR011992">
    <property type="entry name" value="EF-hand-dom_pair"/>
</dbReference>
<sequence length="619" mass="68402">MVTITSKMAPGAAVFLLCCVASRIGSVHSFVQPASFFPLRSKYIDMPSPVEYVDRFGSSIHTGPLLAMAEDEEVEFVKSDDGDALQALFSKFCNEDGLMTKEEVRSVPVIAELLTDGDLLPEELEDIWRAAPKFPDVDDKMERVDVDSFVQIYRDIDDIFEDDEKEAESVPAKSDEESAVEKLAVKDNDAGVTDDVVETDEDETTAGDEKELEIVFQSICDEAGLVSLDALRKWDEVADLISEGMLGEDEFDRIWGQTPRSPGSPEELDLDGFLSFNLDLDDLFVFDDQEEDDKDASDDIESSGDGPVLQKRSMVVGDDLPPGVIFAELADDDFLVGFDDLKRWGELQEMLDGGDLLPLELQNMFEQVKTAPGTSDKLNEDDFIALYENIDAMFEEDDDEDDAGSIEPASSLPEQASVKSDLLSFVAEMNSDEERLPCGLESTDREQTLVLNMVSVLESQPSNVVQQRGGKLEQADLTGEWELLYSSSSAMKFNKGLSGLGGSFPNGKFGGLKQKLEASKFMSDVEYVERIDIPAGQSFDVTVNGDWSLRGSINIFSGDPTTVLNVAPERVEYGFTSTRADHWKSVGPLNVLDITYLDDDLRIMRGNTSTDTVFVFKRC</sequence>
<proteinExistence type="predicted"/>
<feature type="signal peptide" evidence="2">
    <location>
        <begin position="1"/>
        <end position="29"/>
    </location>
</feature>
<protein>
    <recommendedName>
        <fullName evidence="4">Plastid lipid-associated protein/fibrillin conserved domain-containing protein</fullName>
    </recommendedName>
</protein>
<organism evidence="3">
    <name type="scientific">Odontella aurita</name>
    <dbReference type="NCBI Taxonomy" id="265563"/>
    <lineage>
        <taxon>Eukaryota</taxon>
        <taxon>Sar</taxon>
        <taxon>Stramenopiles</taxon>
        <taxon>Ochrophyta</taxon>
        <taxon>Bacillariophyta</taxon>
        <taxon>Mediophyceae</taxon>
        <taxon>Biddulphiophycidae</taxon>
        <taxon>Eupodiscales</taxon>
        <taxon>Odontellaceae</taxon>
        <taxon>Odontella</taxon>
    </lineage>
</organism>
<evidence type="ECO:0000313" key="3">
    <source>
        <dbReference type="EMBL" id="CAE2252442.1"/>
    </source>
</evidence>
<feature type="compositionally biased region" description="Acidic residues" evidence="1">
    <location>
        <begin position="290"/>
        <end position="302"/>
    </location>
</feature>
<dbReference type="SUPFAM" id="SSF47473">
    <property type="entry name" value="EF-hand"/>
    <property type="match status" value="1"/>
</dbReference>
<reference evidence="3" key="1">
    <citation type="submission" date="2021-01" db="EMBL/GenBank/DDBJ databases">
        <authorList>
            <person name="Corre E."/>
            <person name="Pelletier E."/>
            <person name="Niang G."/>
            <person name="Scheremetjew M."/>
            <person name="Finn R."/>
            <person name="Kale V."/>
            <person name="Holt S."/>
            <person name="Cochrane G."/>
            <person name="Meng A."/>
            <person name="Brown T."/>
            <person name="Cohen L."/>
        </authorList>
    </citation>
    <scope>NUCLEOTIDE SEQUENCE</scope>
    <source>
        <strain evidence="3">Isolate 1302-5</strain>
    </source>
</reference>
<dbReference type="AlphaFoldDB" id="A0A7S4MXT9"/>
<evidence type="ECO:0008006" key="4">
    <source>
        <dbReference type="Google" id="ProtNLM"/>
    </source>
</evidence>
<keyword evidence="2" id="KW-0732">Signal</keyword>
<evidence type="ECO:0000256" key="1">
    <source>
        <dbReference type="SAM" id="MobiDB-lite"/>
    </source>
</evidence>
<evidence type="ECO:0000256" key="2">
    <source>
        <dbReference type="SAM" id="SignalP"/>
    </source>
</evidence>